<feature type="transmembrane region" description="Helical" evidence="10">
    <location>
        <begin position="517"/>
        <end position="541"/>
    </location>
</feature>
<keyword evidence="5" id="KW-0547">Nucleotide-binding</keyword>
<dbReference type="InterPro" id="IPR027417">
    <property type="entry name" value="P-loop_NTPase"/>
</dbReference>
<keyword evidence="3 10" id="KW-0812">Transmembrane</keyword>
<protein>
    <recommendedName>
        <fullName evidence="15">ABC transmembrane type-1 domain-containing protein</fullName>
    </recommendedName>
</protein>
<feature type="transmembrane region" description="Helical" evidence="10">
    <location>
        <begin position="586"/>
        <end position="609"/>
    </location>
</feature>
<evidence type="ECO:0000256" key="7">
    <source>
        <dbReference type="ARBA" id="ARBA00022989"/>
    </source>
</evidence>
<feature type="compositionally biased region" description="Polar residues" evidence="9">
    <location>
        <begin position="384"/>
        <end position="399"/>
    </location>
</feature>
<dbReference type="GO" id="GO:0140359">
    <property type="term" value="F:ABC-type transporter activity"/>
    <property type="evidence" value="ECO:0007669"/>
    <property type="project" value="InterPro"/>
</dbReference>
<dbReference type="InterPro" id="IPR003439">
    <property type="entry name" value="ABC_transporter-like_ATP-bd"/>
</dbReference>
<dbReference type="Proteomes" id="UP000186922">
    <property type="component" value="Unassembled WGS sequence"/>
</dbReference>
<dbReference type="InterPro" id="IPR050173">
    <property type="entry name" value="ABC_transporter_C-like"/>
</dbReference>
<evidence type="ECO:0000259" key="12">
    <source>
        <dbReference type="PROSITE" id="PS50929"/>
    </source>
</evidence>
<evidence type="ECO:0000256" key="6">
    <source>
        <dbReference type="ARBA" id="ARBA00022840"/>
    </source>
</evidence>
<dbReference type="PROSITE" id="PS00211">
    <property type="entry name" value="ABC_TRANSPORTER_1"/>
    <property type="match status" value="1"/>
</dbReference>
<dbReference type="GO" id="GO:0005524">
    <property type="term" value="F:ATP binding"/>
    <property type="evidence" value="ECO:0007669"/>
    <property type="project" value="UniProtKB-KW"/>
</dbReference>
<dbReference type="CDD" id="cd18603">
    <property type="entry name" value="ABC_6TM_MRP1_2_3_6_D2_like"/>
    <property type="match status" value="1"/>
</dbReference>
<evidence type="ECO:0000259" key="11">
    <source>
        <dbReference type="PROSITE" id="PS50893"/>
    </source>
</evidence>
<dbReference type="PANTHER" id="PTHR24223:SF443">
    <property type="entry name" value="MULTIDRUG-RESISTANCE LIKE PROTEIN 1, ISOFORM I"/>
    <property type="match status" value="1"/>
</dbReference>
<dbReference type="SUPFAM" id="SSF90123">
    <property type="entry name" value="ABC transporter transmembrane region"/>
    <property type="match status" value="2"/>
</dbReference>
<evidence type="ECO:0000313" key="13">
    <source>
        <dbReference type="EMBL" id="GAU92896.1"/>
    </source>
</evidence>
<evidence type="ECO:0000313" key="14">
    <source>
        <dbReference type="Proteomes" id="UP000186922"/>
    </source>
</evidence>
<evidence type="ECO:0000256" key="3">
    <source>
        <dbReference type="ARBA" id="ARBA00022692"/>
    </source>
</evidence>
<dbReference type="STRING" id="947166.A0A1D1UT81"/>
<keyword evidence="2" id="KW-0813">Transport</keyword>
<dbReference type="FunFam" id="3.40.50.300:FF:000293">
    <property type="entry name" value="ATP binding cassette subfamily C member 1"/>
    <property type="match status" value="1"/>
</dbReference>
<feature type="domain" description="ABC transmembrane type-1" evidence="12">
    <location>
        <begin position="1"/>
        <end position="97"/>
    </location>
</feature>
<dbReference type="Gene3D" id="3.40.50.300">
    <property type="entry name" value="P-loop containing nucleotide triphosphate hydrolases"/>
    <property type="match status" value="1"/>
</dbReference>
<feature type="transmembrane region" description="Helical" evidence="10">
    <location>
        <begin position="615"/>
        <end position="635"/>
    </location>
</feature>
<comment type="subcellular location">
    <subcellularLocation>
        <location evidence="1">Vacuole membrane</location>
        <topology evidence="1">Multi-pass membrane protein</topology>
    </subcellularLocation>
</comment>
<evidence type="ECO:0000256" key="2">
    <source>
        <dbReference type="ARBA" id="ARBA00022448"/>
    </source>
</evidence>
<keyword evidence="6" id="KW-0067">ATP-binding</keyword>
<dbReference type="PROSITE" id="PS50893">
    <property type="entry name" value="ABC_TRANSPORTER_2"/>
    <property type="match status" value="1"/>
</dbReference>
<keyword evidence="8 10" id="KW-0472">Membrane</keyword>
<evidence type="ECO:0008006" key="15">
    <source>
        <dbReference type="Google" id="ProtNLM"/>
    </source>
</evidence>
<keyword evidence="7 10" id="KW-1133">Transmembrane helix</keyword>
<dbReference type="SMART" id="SM00382">
    <property type="entry name" value="AAA"/>
    <property type="match status" value="1"/>
</dbReference>
<accession>A0A1D1UT81</accession>
<feature type="transmembrane region" description="Helical" evidence="10">
    <location>
        <begin position="478"/>
        <end position="497"/>
    </location>
</feature>
<organism evidence="13 14">
    <name type="scientific">Ramazzottius varieornatus</name>
    <name type="common">Water bear</name>
    <name type="synonym">Tardigrade</name>
    <dbReference type="NCBI Taxonomy" id="947166"/>
    <lineage>
        <taxon>Eukaryota</taxon>
        <taxon>Metazoa</taxon>
        <taxon>Ecdysozoa</taxon>
        <taxon>Tardigrada</taxon>
        <taxon>Eutardigrada</taxon>
        <taxon>Parachela</taxon>
        <taxon>Hypsibioidea</taxon>
        <taxon>Ramazzottiidae</taxon>
        <taxon>Ramazzottius</taxon>
    </lineage>
</organism>
<evidence type="ECO:0000256" key="1">
    <source>
        <dbReference type="ARBA" id="ARBA00004128"/>
    </source>
</evidence>
<dbReference type="PROSITE" id="PS50929">
    <property type="entry name" value="ABC_TM1F"/>
    <property type="match status" value="2"/>
</dbReference>
<dbReference type="Pfam" id="PF00664">
    <property type="entry name" value="ABC_membrane"/>
    <property type="match status" value="2"/>
</dbReference>
<keyword evidence="14" id="KW-1185">Reference proteome</keyword>
<name>A0A1D1UT81_RAMVA</name>
<feature type="domain" description="ABC transmembrane type-1" evidence="12">
    <location>
        <begin position="476"/>
        <end position="686"/>
    </location>
</feature>
<feature type="transmembrane region" description="Helical" evidence="10">
    <location>
        <begin position="32"/>
        <end position="60"/>
    </location>
</feature>
<proteinExistence type="predicted"/>
<feature type="region of interest" description="Disordered" evidence="9">
    <location>
        <begin position="382"/>
        <end position="402"/>
    </location>
</feature>
<evidence type="ECO:0000256" key="5">
    <source>
        <dbReference type="ARBA" id="ARBA00022741"/>
    </source>
</evidence>
<dbReference type="GO" id="GO:0005774">
    <property type="term" value="C:vacuolar membrane"/>
    <property type="evidence" value="ECO:0007669"/>
    <property type="project" value="UniProtKB-SubCell"/>
</dbReference>
<dbReference type="SUPFAM" id="SSF52540">
    <property type="entry name" value="P-loop containing nucleoside triphosphate hydrolases"/>
    <property type="match status" value="1"/>
</dbReference>
<dbReference type="OrthoDB" id="6500128at2759"/>
<dbReference type="AlphaFoldDB" id="A0A1D1UT81"/>
<dbReference type="GO" id="GO:0016887">
    <property type="term" value="F:ATP hydrolysis activity"/>
    <property type="evidence" value="ECO:0007669"/>
    <property type="project" value="InterPro"/>
</dbReference>
<comment type="caution">
    <text evidence="13">The sequence shown here is derived from an EMBL/GenBank/DDBJ whole genome shotgun (WGS) entry which is preliminary data.</text>
</comment>
<gene>
    <name evidence="13" type="primary">RvY_04916</name>
    <name evidence="13" type="synonym">RvY_04916.3</name>
    <name evidence="13" type="ORF">RvY_04916-3</name>
</gene>
<dbReference type="Pfam" id="PF00005">
    <property type="entry name" value="ABC_tran"/>
    <property type="match status" value="1"/>
</dbReference>
<evidence type="ECO:0000256" key="9">
    <source>
        <dbReference type="SAM" id="MobiDB-lite"/>
    </source>
</evidence>
<dbReference type="Gene3D" id="1.20.1560.10">
    <property type="entry name" value="ABC transporter type 1, transmembrane domain"/>
    <property type="match status" value="2"/>
</dbReference>
<feature type="domain" description="ABC transporter" evidence="11">
    <location>
        <begin position="132"/>
        <end position="356"/>
    </location>
</feature>
<dbReference type="InterPro" id="IPR011527">
    <property type="entry name" value="ABC1_TM_dom"/>
</dbReference>
<dbReference type="CDD" id="cd03250">
    <property type="entry name" value="ABCC_MRP_domain1"/>
    <property type="match status" value="1"/>
</dbReference>
<reference evidence="13 14" key="1">
    <citation type="journal article" date="2016" name="Nat. Commun.">
        <title>Extremotolerant tardigrade genome and improved radiotolerance of human cultured cells by tardigrade-unique protein.</title>
        <authorList>
            <person name="Hashimoto T."/>
            <person name="Horikawa D.D."/>
            <person name="Saito Y."/>
            <person name="Kuwahara H."/>
            <person name="Kozuka-Hata H."/>
            <person name="Shin-I T."/>
            <person name="Minakuchi Y."/>
            <person name="Ohishi K."/>
            <person name="Motoyama A."/>
            <person name="Aizu T."/>
            <person name="Enomoto A."/>
            <person name="Kondo K."/>
            <person name="Tanaka S."/>
            <person name="Hara Y."/>
            <person name="Koshikawa S."/>
            <person name="Sagara H."/>
            <person name="Miura T."/>
            <person name="Yokobori S."/>
            <person name="Miyagawa K."/>
            <person name="Suzuki Y."/>
            <person name="Kubo T."/>
            <person name="Oyama M."/>
            <person name="Kohara Y."/>
            <person name="Fujiyama A."/>
            <person name="Arakawa K."/>
            <person name="Katayama T."/>
            <person name="Toyoda A."/>
            <person name="Kunieda T."/>
        </authorList>
    </citation>
    <scope>NUCLEOTIDE SEQUENCE [LARGE SCALE GENOMIC DNA]</scope>
    <source>
        <strain evidence="13 14">YOKOZUNA-1</strain>
    </source>
</reference>
<sequence length="703" mass="78328">MKILKLYAWEKSFEQQILDIREKEIEQLKKSAYLLTVSAFNWFITPFLVALSIFGTYVLISPENVLDADKAFVGLALLNILRQPLTMLPSAVTLLIQSRVSIGRLTKFLCNDELSAENVDNLPASREAPHSISIKDGSFAWAREEEPFLKNVNLNVKTGSLTAVVGQIGAGKSSLVASMLGLMEKKSGAVEIRGSLAYVPQQAWIQNMTVKNNILFGRPFDHERYEKVLDVCALRTDLELLSAGDETEIGERGANLSGGQRQRISLARAVYSDADVILLDDPLSAVDAHVGKHIFEQAIGPKGLLRGKTRILVTHGITYLPQTDLIVVLDKGKLSEVGSYLQLLCNNGAFAEFLRLYFLEEQDKDEEDIDPEVQSVKEDLLQRAGSNHSSKRPSTTAMRRSSVESKIREAFNRTLSHVSSTNKGKEAPKKSTSKVEAKVETAAGKLVEEETAEIGNVKLSVYDTYFKNSTYSVAGGMAFAYALYNAFNIWSSFWLTSWTEDAGIPERNGTEWRDYRLGIYGLFGILQGVTITVAYFLLAYGQIMASRNLHKGLLHRIMRAPMSFFDTTPLGRVVNRFSKDVEIVDTVIPMNIEGIVYCLLAVVATLMVVSISTPIFAPVIVPLAVFYFLIQRFYIPSSRQLKRLEAVSRSPIYSHFQESVSGSSVILAARQGDRFILENEQRVDANNMSFYLNIVSNRYDSVL</sequence>
<evidence type="ECO:0000256" key="4">
    <source>
        <dbReference type="ARBA" id="ARBA00022737"/>
    </source>
</evidence>
<dbReference type="FunFam" id="1.20.1560.10:FF:000013">
    <property type="entry name" value="ABC transporter C family member 2"/>
    <property type="match status" value="1"/>
</dbReference>
<dbReference type="EMBL" id="BDGG01000002">
    <property type="protein sequence ID" value="GAU92896.1"/>
    <property type="molecule type" value="Genomic_DNA"/>
</dbReference>
<evidence type="ECO:0000256" key="8">
    <source>
        <dbReference type="ARBA" id="ARBA00023136"/>
    </source>
</evidence>
<feature type="transmembrane region" description="Helical" evidence="10">
    <location>
        <begin position="72"/>
        <end position="96"/>
    </location>
</feature>
<dbReference type="InterPro" id="IPR003593">
    <property type="entry name" value="AAA+_ATPase"/>
</dbReference>
<evidence type="ECO:0000256" key="10">
    <source>
        <dbReference type="SAM" id="Phobius"/>
    </source>
</evidence>
<dbReference type="InterPro" id="IPR036640">
    <property type="entry name" value="ABC1_TM_sf"/>
</dbReference>
<dbReference type="PANTHER" id="PTHR24223">
    <property type="entry name" value="ATP-BINDING CASSETTE SUB-FAMILY C"/>
    <property type="match status" value="1"/>
</dbReference>
<keyword evidence="4" id="KW-0677">Repeat</keyword>
<dbReference type="InterPro" id="IPR017871">
    <property type="entry name" value="ABC_transporter-like_CS"/>
</dbReference>